<reference evidence="1" key="1">
    <citation type="submission" date="2022-02" db="EMBL/GenBank/DDBJ databases">
        <title>Plant Genome Project.</title>
        <authorList>
            <person name="Zhang R.-G."/>
        </authorList>
    </citation>
    <scope>NUCLEOTIDE SEQUENCE</scope>
    <source>
        <strain evidence="1">AT1</strain>
    </source>
</reference>
<name>A0ACC0L657_RHOML</name>
<comment type="caution">
    <text evidence="1">The sequence shown here is derived from an EMBL/GenBank/DDBJ whole genome shotgun (WGS) entry which is preliminary data.</text>
</comment>
<organism evidence="1 2">
    <name type="scientific">Rhododendron molle</name>
    <name type="common">Chinese azalea</name>
    <name type="synonym">Azalea mollis</name>
    <dbReference type="NCBI Taxonomy" id="49168"/>
    <lineage>
        <taxon>Eukaryota</taxon>
        <taxon>Viridiplantae</taxon>
        <taxon>Streptophyta</taxon>
        <taxon>Embryophyta</taxon>
        <taxon>Tracheophyta</taxon>
        <taxon>Spermatophyta</taxon>
        <taxon>Magnoliopsida</taxon>
        <taxon>eudicotyledons</taxon>
        <taxon>Gunneridae</taxon>
        <taxon>Pentapetalae</taxon>
        <taxon>asterids</taxon>
        <taxon>Ericales</taxon>
        <taxon>Ericaceae</taxon>
        <taxon>Ericoideae</taxon>
        <taxon>Rhodoreae</taxon>
        <taxon>Rhododendron</taxon>
    </lineage>
</organism>
<evidence type="ECO:0000313" key="1">
    <source>
        <dbReference type="EMBL" id="KAI8523995.1"/>
    </source>
</evidence>
<keyword evidence="2" id="KW-1185">Reference proteome</keyword>
<dbReference type="Proteomes" id="UP001062846">
    <property type="component" value="Chromosome 13"/>
</dbReference>
<gene>
    <name evidence="1" type="ORF">RHMOL_Rhmol13G0115000</name>
</gene>
<evidence type="ECO:0000313" key="2">
    <source>
        <dbReference type="Proteomes" id="UP001062846"/>
    </source>
</evidence>
<accession>A0ACC0L657</accession>
<protein>
    <submittedName>
        <fullName evidence="1">Uncharacterized protein</fullName>
    </submittedName>
</protein>
<sequence>MAALLNNCCSSMISSPFNLHWRRFDNCLVNKIADVSLSLKIALFLKKMFLGRKEKNDWNEFTVISHPFVSGVYVMMSGLDLERLVLSAGPLGLMQACLDVVLPYVRQREQFGRPIGEFQFIQGKVADMYTSLQSSRSYVYSVARDCDNGRVNPKDCAGVILCAAERATQVALQAIQCLGGNGYVNEYPAGRLLRDAKLYEIGAGTSEIRRLIIGRELFKEH</sequence>
<proteinExistence type="predicted"/>
<dbReference type="EMBL" id="CM046400">
    <property type="protein sequence ID" value="KAI8523995.1"/>
    <property type="molecule type" value="Genomic_DNA"/>
</dbReference>